<dbReference type="PANTHER" id="PTHR43096:SF52">
    <property type="entry name" value="DNAJ HOMOLOG 1, MITOCHONDRIAL-RELATED"/>
    <property type="match status" value="1"/>
</dbReference>
<keyword evidence="2" id="KW-0677">Repeat</keyword>
<sequence>MSVEFKDYYTILGVNREAGEDDIKKAFRKLARKYHPDVATDKATAEAKFKEINEAYEVLGDPDKRKKYDTMGARWADDEGGFQPPPQSGTGTPEQEFHFGGTGFSDFFEQYFSGGTRYGFPNESPGFGQTHAQSGNARPRRGSDIEGDILVTLMEAMQGTVRPVSMQTVNRSTGQVETREFQVRIPPGATDGRRIRVPGHGEPGQGGAAAGDLFLRVRHATHPDFSSREADIYHDLDIAPWEAVLGAEVVVPTLDGSIKLRIPAGAENGQKLRARNRGLPKGKNGERGDFYVVLNIQLPVTLSPEERTLWEKLRDTSTFRARPV</sequence>
<evidence type="ECO:0000313" key="9">
    <source>
        <dbReference type="Proteomes" id="UP000295662"/>
    </source>
</evidence>
<keyword evidence="1" id="KW-0479">Metal-binding</keyword>
<proteinExistence type="predicted"/>
<evidence type="ECO:0000259" key="7">
    <source>
        <dbReference type="PROSITE" id="PS50076"/>
    </source>
</evidence>
<evidence type="ECO:0000313" key="8">
    <source>
        <dbReference type="EMBL" id="TDU81299.1"/>
    </source>
</evidence>
<evidence type="ECO:0000256" key="5">
    <source>
        <dbReference type="ARBA" id="ARBA00023186"/>
    </source>
</evidence>
<dbReference type="OrthoDB" id="9779889at2"/>
<dbReference type="FunFam" id="2.60.260.20:FF:000005">
    <property type="entry name" value="Chaperone protein dnaJ 1, mitochondrial"/>
    <property type="match status" value="1"/>
</dbReference>
<dbReference type="Proteomes" id="UP000295662">
    <property type="component" value="Unassembled WGS sequence"/>
</dbReference>
<dbReference type="CDD" id="cd10747">
    <property type="entry name" value="DnaJ_C"/>
    <property type="match status" value="1"/>
</dbReference>
<dbReference type="PRINTS" id="PR00625">
    <property type="entry name" value="JDOMAIN"/>
</dbReference>
<dbReference type="PROSITE" id="PS00636">
    <property type="entry name" value="DNAJ_1"/>
    <property type="match status" value="1"/>
</dbReference>
<dbReference type="InterPro" id="IPR002939">
    <property type="entry name" value="DnaJ_C"/>
</dbReference>
<evidence type="ECO:0000256" key="1">
    <source>
        <dbReference type="ARBA" id="ARBA00022723"/>
    </source>
</evidence>
<dbReference type="PROSITE" id="PS50076">
    <property type="entry name" value="DNAJ_2"/>
    <property type="match status" value="1"/>
</dbReference>
<comment type="caution">
    <text evidence="8">The sequence shown here is derived from an EMBL/GenBank/DDBJ whole genome shotgun (WGS) entry which is preliminary data.</text>
</comment>
<dbReference type="SMART" id="SM00271">
    <property type="entry name" value="DnaJ"/>
    <property type="match status" value="1"/>
</dbReference>
<dbReference type="InterPro" id="IPR008971">
    <property type="entry name" value="HSP40/DnaJ_pept-bd"/>
</dbReference>
<keyword evidence="8" id="KW-0238">DNA-binding</keyword>
<keyword evidence="5" id="KW-0143">Chaperone</keyword>
<dbReference type="PANTHER" id="PTHR43096">
    <property type="entry name" value="DNAJ HOMOLOG 1, MITOCHONDRIAL-RELATED"/>
    <property type="match status" value="1"/>
</dbReference>
<dbReference type="CDD" id="cd06257">
    <property type="entry name" value="DnaJ"/>
    <property type="match status" value="1"/>
</dbReference>
<dbReference type="SUPFAM" id="SSF46565">
    <property type="entry name" value="Chaperone J-domain"/>
    <property type="match status" value="1"/>
</dbReference>
<name>A0A4R7SRQ0_9BACT</name>
<evidence type="ECO:0000256" key="4">
    <source>
        <dbReference type="ARBA" id="ARBA00022833"/>
    </source>
</evidence>
<evidence type="ECO:0000256" key="2">
    <source>
        <dbReference type="ARBA" id="ARBA00022737"/>
    </source>
</evidence>
<dbReference type="InterPro" id="IPR036869">
    <property type="entry name" value="J_dom_sf"/>
</dbReference>
<dbReference type="GO" id="GO:0051082">
    <property type="term" value="F:unfolded protein binding"/>
    <property type="evidence" value="ECO:0007669"/>
    <property type="project" value="InterPro"/>
</dbReference>
<feature type="region of interest" description="Disordered" evidence="6">
    <location>
        <begin position="121"/>
        <end position="143"/>
    </location>
</feature>
<keyword evidence="3" id="KW-0863">Zinc-finger</keyword>
<dbReference type="InterPro" id="IPR001623">
    <property type="entry name" value="DnaJ_domain"/>
</dbReference>
<dbReference type="InterPro" id="IPR018253">
    <property type="entry name" value="DnaJ_domain_CS"/>
</dbReference>
<gene>
    <name evidence="8" type="ORF">EI77_00602</name>
</gene>
<dbReference type="Gene3D" id="2.60.260.20">
    <property type="entry name" value="Urease metallochaperone UreE, N-terminal domain"/>
    <property type="match status" value="2"/>
</dbReference>
<dbReference type="Gene3D" id="1.10.287.110">
    <property type="entry name" value="DnaJ domain"/>
    <property type="match status" value="1"/>
</dbReference>
<dbReference type="GO" id="GO:0003677">
    <property type="term" value="F:DNA binding"/>
    <property type="evidence" value="ECO:0007669"/>
    <property type="project" value="UniProtKB-KW"/>
</dbReference>
<dbReference type="AlphaFoldDB" id="A0A4R7SRQ0"/>
<feature type="domain" description="J" evidence="7">
    <location>
        <begin position="7"/>
        <end position="72"/>
    </location>
</feature>
<reference evidence="8 9" key="1">
    <citation type="submission" date="2019-03" db="EMBL/GenBank/DDBJ databases">
        <title>Genomic Encyclopedia of Archaeal and Bacterial Type Strains, Phase II (KMG-II): from individual species to whole genera.</title>
        <authorList>
            <person name="Goeker M."/>
        </authorList>
    </citation>
    <scope>NUCLEOTIDE SEQUENCE [LARGE SCALE GENOMIC DNA]</scope>
    <source>
        <strain evidence="8 9">ATCC 25309</strain>
    </source>
</reference>
<protein>
    <submittedName>
        <fullName evidence="8">Curved DNA-binding protein</fullName>
    </submittedName>
</protein>
<dbReference type="GO" id="GO:0005737">
    <property type="term" value="C:cytoplasm"/>
    <property type="evidence" value="ECO:0007669"/>
    <property type="project" value="TreeGrafter"/>
</dbReference>
<accession>A0A4R7SRQ0</accession>
<dbReference type="SUPFAM" id="SSF49493">
    <property type="entry name" value="HSP40/DnaJ peptide-binding domain"/>
    <property type="match status" value="2"/>
</dbReference>
<organism evidence="8 9">
    <name type="scientific">Prosthecobacter fusiformis</name>
    <dbReference type="NCBI Taxonomy" id="48464"/>
    <lineage>
        <taxon>Bacteria</taxon>
        <taxon>Pseudomonadati</taxon>
        <taxon>Verrucomicrobiota</taxon>
        <taxon>Verrucomicrobiia</taxon>
        <taxon>Verrucomicrobiales</taxon>
        <taxon>Verrucomicrobiaceae</taxon>
        <taxon>Prosthecobacter</taxon>
    </lineage>
</organism>
<dbReference type="GO" id="GO:0042026">
    <property type="term" value="P:protein refolding"/>
    <property type="evidence" value="ECO:0007669"/>
    <property type="project" value="TreeGrafter"/>
</dbReference>
<dbReference type="RefSeq" id="WP_133793261.1">
    <property type="nucleotide sequence ID" value="NZ_SOCA01000001.1"/>
</dbReference>
<dbReference type="EMBL" id="SOCA01000001">
    <property type="protein sequence ID" value="TDU81299.1"/>
    <property type="molecule type" value="Genomic_DNA"/>
</dbReference>
<evidence type="ECO:0000256" key="6">
    <source>
        <dbReference type="SAM" id="MobiDB-lite"/>
    </source>
</evidence>
<dbReference type="Pfam" id="PF01556">
    <property type="entry name" value="DnaJ_C"/>
    <property type="match status" value="1"/>
</dbReference>
<keyword evidence="9" id="KW-1185">Reference proteome</keyword>
<dbReference type="GO" id="GO:0008270">
    <property type="term" value="F:zinc ion binding"/>
    <property type="evidence" value="ECO:0007669"/>
    <property type="project" value="UniProtKB-KW"/>
</dbReference>
<evidence type="ECO:0000256" key="3">
    <source>
        <dbReference type="ARBA" id="ARBA00022771"/>
    </source>
</evidence>
<dbReference type="Pfam" id="PF00226">
    <property type="entry name" value="DnaJ"/>
    <property type="match status" value="1"/>
</dbReference>
<keyword evidence="4" id="KW-0862">Zinc</keyword>